<feature type="transmembrane region" description="Helical" evidence="2">
    <location>
        <begin position="38"/>
        <end position="60"/>
    </location>
</feature>
<reference evidence="3 4" key="1">
    <citation type="submission" date="2015-09" db="EMBL/GenBank/DDBJ databases">
        <authorList>
            <consortium name="Pathogen Informatics"/>
        </authorList>
    </citation>
    <scope>NUCLEOTIDE SEQUENCE [LARGE SCALE GENOMIC DNA]</scope>
    <source>
        <strain evidence="3 4">2789STDY5834855</strain>
    </source>
</reference>
<keyword evidence="2" id="KW-0812">Transmembrane</keyword>
<sequence>MYTIHQWLLLFYLYCFAGWIWESCYVSLKKRKWINRGFLKGPLLPIYGSGAIVVLVSTIMVQNNTFLIFIIGMIAATILEYITGELMERIFHVRYWDYSDKPFNINGHICLLSSLAWGIFSVLLVKIANPKIANLVVMIPNQVSEIIAYLATIFITVDAVQSFNEAINLKNVLVKITERNETVSVIKKRLEIVEAFINEDIKDLQGRILDKLEIQQERKSEKKTKKAMHIEAIIRKNLSITEEKIRGLSEKISLYMDKLEGVPFRGSEDTEHLKLEFKEYINKLRMHESRIHNTENNVYIKSIKILRRNPNAKAKKYEEAMNEVKNLDKELNDK</sequence>
<feature type="transmembrane region" description="Helical" evidence="2">
    <location>
        <begin position="66"/>
        <end position="84"/>
    </location>
</feature>
<feature type="coiled-coil region" evidence="1">
    <location>
        <begin position="277"/>
        <end position="334"/>
    </location>
</feature>
<dbReference type="Proteomes" id="UP000095558">
    <property type="component" value="Unassembled WGS sequence"/>
</dbReference>
<evidence type="ECO:0000313" key="4">
    <source>
        <dbReference type="Proteomes" id="UP000095558"/>
    </source>
</evidence>
<dbReference type="EMBL" id="CYZV01000002">
    <property type="protein sequence ID" value="CUN57953.1"/>
    <property type="molecule type" value="Genomic_DNA"/>
</dbReference>
<keyword evidence="1" id="KW-0175">Coiled coil</keyword>
<dbReference type="GeneID" id="83011812"/>
<name>A0A174AL92_9CLOT</name>
<evidence type="ECO:0000256" key="2">
    <source>
        <dbReference type="SAM" id="Phobius"/>
    </source>
</evidence>
<gene>
    <name evidence="3" type="ORF">ERS852470_00245</name>
</gene>
<dbReference type="AlphaFoldDB" id="A0A174AL92"/>
<feature type="transmembrane region" description="Helical" evidence="2">
    <location>
        <begin position="6"/>
        <end position="26"/>
    </location>
</feature>
<protein>
    <submittedName>
        <fullName evidence="3">Predicted membrane protein</fullName>
    </submittedName>
</protein>
<proteinExistence type="predicted"/>
<evidence type="ECO:0000256" key="1">
    <source>
        <dbReference type="SAM" id="Coils"/>
    </source>
</evidence>
<organism evidence="3 4">
    <name type="scientific">Clostridium disporicum</name>
    <dbReference type="NCBI Taxonomy" id="84024"/>
    <lineage>
        <taxon>Bacteria</taxon>
        <taxon>Bacillati</taxon>
        <taxon>Bacillota</taxon>
        <taxon>Clostridia</taxon>
        <taxon>Eubacteriales</taxon>
        <taxon>Clostridiaceae</taxon>
        <taxon>Clostridium</taxon>
    </lineage>
</organism>
<dbReference type="InterPro" id="IPR010540">
    <property type="entry name" value="CmpB_TMEM229"/>
</dbReference>
<keyword evidence="2" id="KW-0472">Membrane</keyword>
<feature type="transmembrane region" description="Helical" evidence="2">
    <location>
        <begin position="105"/>
        <end position="125"/>
    </location>
</feature>
<accession>A0A174AL92</accession>
<dbReference type="Pfam" id="PF06541">
    <property type="entry name" value="ABC_trans_CmpB"/>
    <property type="match status" value="1"/>
</dbReference>
<evidence type="ECO:0000313" key="3">
    <source>
        <dbReference type="EMBL" id="CUN57953.1"/>
    </source>
</evidence>
<dbReference type="RefSeq" id="WP_052330649.1">
    <property type="nucleotide sequence ID" value="NZ_CYYT01000006.1"/>
</dbReference>
<keyword evidence="2" id="KW-1133">Transmembrane helix</keyword>